<gene>
    <name evidence="3" type="ORF">SAMN05216375_10342</name>
    <name evidence="2" type="ORF">TR210_912</name>
</gene>
<organism evidence="2 4">
    <name type="scientific">Trichococcus ilyis</name>
    <dbReference type="NCBI Taxonomy" id="640938"/>
    <lineage>
        <taxon>Bacteria</taxon>
        <taxon>Bacillati</taxon>
        <taxon>Bacillota</taxon>
        <taxon>Bacilli</taxon>
        <taxon>Lactobacillales</taxon>
        <taxon>Carnobacteriaceae</taxon>
        <taxon>Trichococcus</taxon>
    </lineage>
</organism>
<dbReference type="InterPro" id="IPR049492">
    <property type="entry name" value="BD-FAE-like_dom"/>
</dbReference>
<dbReference type="EMBL" id="FJNB01000005">
    <property type="protein sequence ID" value="CZQ90958.1"/>
    <property type="molecule type" value="Genomic_DNA"/>
</dbReference>
<protein>
    <submittedName>
        <fullName evidence="3">Acetyl esterase/lipase</fullName>
    </submittedName>
    <submittedName>
        <fullName evidence="2">Alpha/beta hydrolase fold-5</fullName>
    </submittedName>
</protein>
<evidence type="ECO:0000313" key="2">
    <source>
        <dbReference type="EMBL" id="CZQ90958.1"/>
    </source>
</evidence>
<reference evidence="3 5" key="2">
    <citation type="submission" date="2016-10" db="EMBL/GenBank/DDBJ databases">
        <authorList>
            <person name="Varghese N."/>
            <person name="Submissions S."/>
        </authorList>
    </citation>
    <scope>NUCLEOTIDE SEQUENCE [LARGE SCALE GENOMIC DNA]</scope>
    <source>
        <strain evidence="3 5">DSM 22150</strain>
    </source>
</reference>
<accession>A0A143YJ24</accession>
<evidence type="ECO:0000259" key="1">
    <source>
        <dbReference type="Pfam" id="PF20434"/>
    </source>
</evidence>
<feature type="domain" description="BD-FAE-like" evidence="1">
    <location>
        <begin position="108"/>
        <end position="191"/>
    </location>
</feature>
<dbReference type="Proteomes" id="UP000199280">
    <property type="component" value="Unassembled WGS sequence"/>
</dbReference>
<keyword evidence="2" id="KW-0378">Hydrolase</keyword>
<evidence type="ECO:0000313" key="3">
    <source>
        <dbReference type="EMBL" id="SEI72706.1"/>
    </source>
</evidence>
<dbReference type="RefSeq" id="WP_204243756.1">
    <property type="nucleotide sequence ID" value="NZ_FJNB01000005.1"/>
</dbReference>
<proteinExistence type="predicted"/>
<dbReference type="STRING" id="640938.TR210_912"/>
<dbReference type="Gene3D" id="3.40.50.1820">
    <property type="entry name" value="alpha/beta hydrolase"/>
    <property type="match status" value="1"/>
</dbReference>
<dbReference type="InterPro" id="IPR029058">
    <property type="entry name" value="AB_hydrolase_fold"/>
</dbReference>
<dbReference type="Pfam" id="PF20434">
    <property type="entry name" value="BD-FAE"/>
    <property type="match status" value="1"/>
</dbReference>
<dbReference type="Proteomes" id="UP000076878">
    <property type="component" value="Unassembled WGS sequence"/>
</dbReference>
<sequence>MMKKTTHLTKSDTIGALIDHPAFRGFGRLLLPWNDRMDLNMPLARIAGLLPYHSHVDVDTVVLALNRMIDVANSGATLFYDFYSEVDKAADPEKRQNGLFHFPGKACAPFAVIASGGGFAYVGSVHEGFPYAMKIADHGYHAFVLRYRLGNRKATEDMAAAIDFIEAHAEELDVGRQGYSLWGSSAGARVVANISANGVKAYGGKSDIRPRAVIMAYTGHAGYSENDAPTFSIVGEQDYIADPDIVRRRSQKMEGLGIPVSFRLIAGLGHGFGLGTGTKAEGWVDETVRFWERQVE</sequence>
<evidence type="ECO:0000313" key="4">
    <source>
        <dbReference type="Proteomes" id="UP000076878"/>
    </source>
</evidence>
<dbReference type="EMBL" id="FNYT01000003">
    <property type="protein sequence ID" value="SEI72706.1"/>
    <property type="molecule type" value="Genomic_DNA"/>
</dbReference>
<dbReference type="AlphaFoldDB" id="A0A143YJ24"/>
<reference evidence="2 4" key="1">
    <citation type="submission" date="2016-02" db="EMBL/GenBank/DDBJ databases">
        <authorList>
            <person name="Wen L."/>
            <person name="He K."/>
            <person name="Yang H."/>
        </authorList>
    </citation>
    <scope>NUCLEOTIDE SEQUENCE [LARGE SCALE GENOMIC DNA]</scope>
    <source>
        <strain evidence="2">Trichococcus_R210</strain>
    </source>
</reference>
<dbReference type="GO" id="GO:0016787">
    <property type="term" value="F:hydrolase activity"/>
    <property type="evidence" value="ECO:0007669"/>
    <property type="project" value="UniProtKB-KW"/>
</dbReference>
<keyword evidence="5" id="KW-1185">Reference proteome</keyword>
<evidence type="ECO:0000313" key="5">
    <source>
        <dbReference type="Proteomes" id="UP000199280"/>
    </source>
</evidence>
<dbReference type="SUPFAM" id="SSF53474">
    <property type="entry name" value="alpha/beta-Hydrolases"/>
    <property type="match status" value="1"/>
</dbReference>
<name>A0A143YJ24_9LACT</name>